<keyword evidence="3" id="KW-0732">Signal</keyword>
<keyword evidence="2 3" id="KW-0378">Hydrolase</keyword>
<comment type="similarity">
    <text evidence="1 3">Belongs to the type-B carboxylesterase/lipase family.</text>
</comment>
<dbReference type="STRING" id="1214573.A0A0G2FK30"/>
<evidence type="ECO:0000256" key="3">
    <source>
        <dbReference type="RuleBase" id="RU361235"/>
    </source>
</evidence>
<dbReference type="InterPro" id="IPR019826">
    <property type="entry name" value="Carboxylesterase_B_AS"/>
</dbReference>
<evidence type="ECO:0000259" key="4">
    <source>
        <dbReference type="Pfam" id="PF00135"/>
    </source>
</evidence>
<dbReference type="InterPro" id="IPR002018">
    <property type="entry name" value="CarbesteraseB"/>
</dbReference>
<evidence type="ECO:0000313" key="6">
    <source>
        <dbReference type="Proteomes" id="UP000034680"/>
    </source>
</evidence>
<feature type="signal peptide" evidence="3">
    <location>
        <begin position="1"/>
        <end position="22"/>
    </location>
</feature>
<protein>
    <recommendedName>
        <fullName evidence="3">Carboxylic ester hydrolase</fullName>
        <ecNumber evidence="3">3.1.1.-</ecNumber>
    </recommendedName>
</protein>
<evidence type="ECO:0000313" key="5">
    <source>
        <dbReference type="EMBL" id="KKY34399.1"/>
    </source>
</evidence>
<dbReference type="GO" id="GO:0016787">
    <property type="term" value="F:hydrolase activity"/>
    <property type="evidence" value="ECO:0007669"/>
    <property type="project" value="UniProtKB-KW"/>
</dbReference>
<proteinExistence type="inferred from homology"/>
<dbReference type="Gene3D" id="3.40.50.1820">
    <property type="entry name" value="alpha/beta hydrolase"/>
    <property type="match status" value="1"/>
</dbReference>
<dbReference type="PROSITE" id="PS00122">
    <property type="entry name" value="CARBOXYLESTERASE_B_1"/>
    <property type="match status" value="1"/>
</dbReference>
<comment type="caution">
    <text evidence="5">The sequence shown here is derived from an EMBL/GenBank/DDBJ whole genome shotgun (WGS) entry which is preliminary data.</text>
</comment>
<organism evidence="5 6">
    <name type="scientific">Diaporthe ampelina</name>
    <dbReference type="NCBI Taxonomy" id="1214573"/>
    <lineage>
        <taxon>Eukaryota</taxon>
        <taxon>Fungi</taxon>
        <taxon>Dikarya</taxon>
        <taxon>Ascomycota</taxon>
        <taxon>Pezizomycotina</taxon>
        <taxon>Sordariomycetes</taxon>
        <taxon>Sordariomycetidae</taxon>
        <taxon>Diaporthales</taxon>
        <taxon>Diaporthaceae</taxon>
        <taxon>Diaporthe</taxon>
    </lineage>
</organism>
<accession>A0A0G2FK30</accession>
<dbReference type="OrthoDB" id="408631at2759"/>
<feature type="chain" id="PRO_5005117697" description="Carboxylic ester hydrolase" evidence="3">
    <location>
        <begin position="23"/>
        <end position="558"/>
    </location>
</feature>
<evidence type="ECO:0000256" key="2">
    <source>
        <dbReference type="ARBA" id="ARBA00022801"/>
    </source>
</evidence>
<dbReference type="PANTHER" id="PTHR11559">
    <property type="entry name" value="CARBOXYLESTERASE"/>
    <property type="match status" value="1"/>
</dbReference>
<dbReference type="EC" id="3.1.1.-" evidence="3"/>
<keyword evidence="6" id="KW-1185">Reference proteome</keyword>
<dbReference type="InterPro" id="IPR050309">
    <property type="entry name" value="Type-B_Carboxylest/Lipase"/>
</dbReference>
<dbReference type="SUPFAM" id="SSF53474">
    <property type="entry name" value="alpha/beta-Hydrolases"/>
    <property type="match status" value="1"/>
</dbReference>
<dbReference type="Proteomes" id="UP000034680">
    <property type="component" value="Unassembled WGS sequence"/>
</dbReference>
<dbReference type="Pfam" id="PF00135">
    <property type="entry name" value="COesterase"/>
    <property type="match status" value="1"/>
</dbReference>
<dbReference type="AlphaFoldDB" id="A0A0G2FK30"/>
<name>A0A0G2FK30_9PEZI</name>
<dbReference type="EMBL" id="LCUC01000207">
    <property type="protein sequence ID" value="KKY34399.1"/>
    <property type="molecule type" value="Genomic_DNA"/>
</dbReference>
<dbReference type="InterPro" id="IPR029058">
    <property type="entry name" value="AB_hydrolase_fold"/>
</dbReference>
<feature type="domain" description="Carboxylesterase type B" evidence="4">
    <location>
        <begin position="42"/>
        <end position="353"/>
    </location>
</feature>
<evidence type="ECO:0000256" key="1">
    <source>
        <dbReference type="ARBA" id="ARBA00005964"/>
    </source>
</evidence>
<gene>
    <name evidence="5" type="ORF">UCDDA912_g05648</name>
</gene>
<reference evidence="5 6" key="1">
    <citation type="submission" date="2015-05" db="EMBL/GenBank/DDBJ databases">
        <title>Distinctive expansion of gene families associated with plant cell wall degradation and secondary metabolism in the genomes of grapevine trunk pathogens.</title>
        <authorList>
            <person name="Lawrence D.P."/>
            <person name="Travadon R."/>
            <person name="Rolshausen P.E."/>
            <person name="Baumgartner K."/>
        </authorList>
    </citation>
    <scope>NUCLEOTIDE SEQUENCE [LARGE SCALE GENOMIC DNA]</scope>
    <source>
        <strain evidence="5">DA912</strain>
    </source>
</reference>
<reference evidence="5 6" key="2">
    <citation type="submission" date="2015-05" db="EMBL/GenBank/DDBJ databases">
        <authorList>
            <person name="Morales-Cruz A."/>
            <person name="Amrine K.C."/>
            <person name="Cantu D."/>
        </authorList>
    </citation>
    <scope>NUCLEOTIDE SEQUENCE [LARGE SCALE GENOMIC DNA]</scope>
    <source>
        <strain evidence="5">DA912</strain>
    </source>
</reference>
<sequence>MQIKLVLMLVATFWAAAPLAQGRVLGAARSSAPTVDLGYATYQGYYDSTYVLDVWKSVRYAAAPVGSLRWQAPQPPTGDGSLVLAVNQPPLCPQTGGYGFPDVYGFNSAPGDEDCLFLNVYAAPNASDLPVFVWIHGGGYGNFGALYDPSALMKTNGNGFITVEIQYRLGAFGFLASEDVKTHGQLNAGLLDQGRALQWVQEHITKFGGDPSRVTIGGESAGAGSVMFHALGYGGEQTDLFSNIIAASPYSYAIYDYRDTVPTNHYREFASLAGCGRNSSRLQQYPSVFQCLVETESEVLQYASGNVSESFGIYGSWAFLPVIDQDYIQERPSEQLSKGLVAGRRVLVGINNSAPGDSGIRYDTLGTEGPTALTQSGLATGIQQTAFNIQAEANFDCPAQWLGEAFSQADLKAWRYQFSVTPGYHGADLPAYFAVDATTPNADFRRAFQKIWGNFIVHDDPTITLDEATAGHVNATAPAGAGGNIDWPQYTAEQPYMMNLNTTGGNLTQVVVTPELIYYERVGAGIVNNFRLVDALSWEGGRGARCDFWRDVSARVPQ</sequence>